<dbReference type="SUPFAM" id="SSF50475">
    <property type="entry name" value="FMN-binding split barrel"/>
    <property type="match status" value="1"/>
</dbReference>
<evidence type="ECO:0000259" key="3">
    <source>
        <dbReference type="SMART" id="SM00903"/>
    </source>
</evidence>
<accession>A0A7C1FQZ9</accession>
<feature type="region of interest" description="Disordered" evidence="2">
    <location>
        <begin position="1"/>
        <end position="20"/>
    </location>
</feature>
<dbReference type="SMART" id="SM00903">
    <property type="entry name" value="Flavin_Reduct"/>
    <property type="match status" value="1"/>
</dbReference>
<protein>
    <submittedName>
        <fullName evidence="4">Flavin reductase</fullName>
    </submittedName>
</protein>
<comment type="caution">
    <text evidence="4">The sequence shown here is derived from an EMBL/GenBank/DDBJ whole genome shotgun (WGS) entry which is preliminary data.</text>
</comment>
<evidence type="ECO:0000256" key="2">
    <source>
        <dbReference type="SAM" id="MobiDB-lite"/>
    </source>
</evidence>
<gene>
    <name evidence="4" type="ORF">ENP47_08775</name>
</gene>
<evidence type="ECO:0000256" key="1">
    <source>
        <dbReference type="ARBA" id="ARBA00023002"/>
    </source>
</evidence>
<dbReference type="PANTHER" id="PTHR30466">
    <property type="entry name" value="FLAVIN REDUCTASE"/>
    <property type="match status" value="1"/>
</dbReference>
<dbReference type="Gene3D" id="2.30.110.10">
    <property type="entry name" value="Electron Transport, Fmn-binding Protein, Chain A"/>
    <property type="match status" value="1"/>
</dbReference>
<organism evidence="4">
    <name type="scientific">Thermomicrobium roseum</name>
    <dbReference type="NCBI Taxonomy" id="500"/>
    <lineage>
        <taxon>Bacteria</taxon>
        <taxon>Pseudomonadati</taxon>
        <taxon>Thermomicrobiota</taxon>
        <taxon>Thermomicrobia</taxon>
        <taxon>Thermomicrobiales</taxon>
        <taxon>Thermomicrobiaceae</taxon>
        <taxon>Thermomicrobium</taxon>
    </lineage>
</organism>
<dbReference type="AlphaFoldDB" id="A0A7C1FQZ9"/>
<dbReference type="InterPro" id="IPR050268">
    <property type="entry name" value="NADH-dep_flavin_reductase"/>
</dbReference>
<dbReference type="InterPro" id="IPR002563">
    <property type="entry name" value="Flavin_Rdtase-like_dom"/>
</dbReference>
<proteinExistence type="predicted"/>
<dbReference type="EMBL" id="DSJL01000011">
    <property type="protein sequence ID" value="HEF65675.1"/>
    <property type="molecule type" value="Genomic_DNA"/>
</dbReference>
<keyword evidence="1" id="KW-0560">Oxidoreductase</keyword>
<dbReference type="GO" id="GO:0010181">
    <property type="term" value="F:FMN binding"/>
    <property type="evidence" value="ECO:0007669"/>
    <property type="project" value="InterPro"/>
</dbReference>
<dbReference type="GO" id="GO:0042602">
    <property type="term" value="F:riboflavin reductase (NADPH) activity"/>
    <property type="evidence" value="ECO:0007669"/>
    <property type="project" value="TreeGrafter"/>
</dbReference>
<name>A0A7C1FQZ9_THERO</name>
<dbReference type="Pfam" id="PF01613">
    <property type="entry name" value="Flavin_Reduct"/>
    <property type="match status" value="1"/>
</dbReference>
<reference evidence="4" key="1">
    <citation type="journal article" date="2020" name="mSystems">
        <title>Genome- and Community-Level Interaction Insights into Carbon Utilization and Element Cycling Functions of Hydrothermarchaeota in Hydrothermal Sediment.</title>
        <authorList>
            <person name="Zhou Z."/>
            <person name="Liu Y."/>
            <person name="Xu W."/>
            <person name="Pan J."/>
            <person name="Luo Z.H."/>
            <person name="Li M."/>
        </authorList>
    </citation>
    <scope>NUCLEOTIDE SEQUENCE [LARGE SCALE GENOMIC DNA]</scope>
    <source>
        <strain evidence="4">SpSt-222</strain>
    </source>
</reference>
<evidence type="ECO:0000313" key="4">
    <source>
        <dbReference type="EMBL" id="HEF65675.1"/>
    </source>
</evidence>
<feature type="compositionally biased region" description="Polar residues" evidence="2">
    <location>
        <begin position="1"/>
        <end position="11"/>
    </location>
</feature>
<dbReference type="GO" id="GO:0006208">
    <property type="term" value="P:pyrimidine nucleobase catabolic process"/>
    <property type="evidence" value="ECO:0007669"/>
    <property type="project" value="TreeGrafter"/>
</dbReference>
<feature type="domain" description="Flavin reductase like" evidence="3">
    <location>
        <begin position="29"/>
        <end position="169"/>
    </location>
</feature>
<sequence>MHANRQPSSDQLTEESAPEIDPRHFRRTLGRFATGVTVVTVARPEGPHGMTANAFLSVSLDPPLVLVSVDRRARMHAYLAEATRYGVSILARDQEIAARHFAGKPQPGFDPVFRWVAGVPLLEGAVAQLVCDVWERVPAGDHTLVLGRVRWLDYWDREPLVFFGGDFRCLEVQLHDTSMWWW</sequence>
<dbReference type="InterPro" id="IPR012349">
    <property type="entry name" value="Split_barrel_FMN-bd"/>
</dbReference>
<dbReference type="PANTHER" id="PTHR30466:SF1">
    <property type="entry name" value="FMN REDUCTASE (NADH) RUTF"/>
    <property type="match status" value="1"/>
</dbReference>